<dbReference type="PANTHER" id="PTHR10587">
    <property type="entry name" value="GLYCOSYL TRANSFERASE-RELATED"/>
    <property type="match status" value="1"/>
</dbReference>
<comment type="caution">
    <text evidence="5">The sequence shown here is derived from an EMBL/GenBank/DDBJ whole genome shotgun (WGS) entry which is preliminary data.</text>
</comment>
<feature type="transmembrane region" description="Helical" evidence="3">
    <location>
        <begin position="7"/>
        <end position="31"/>
    </location>
</feature>
<keyword evidence="3" id="KW-1133">Transmembrane helix</keyword>
<dbReference type="InterPro" id="IPR002509">
    <property type="entry name" value="NODB_dom"/>
</dbReference>
<keyword evidence="2" id="KW-0378">Hydrolase</keyword>
<dbReference type="InterPro" id="IPR050248">
    <property type="entry name" value="Polysacc_deacetylase_ArnD"/>
</dbReference>
<dbReference type="Pfam" id="PF01522">
    <property type="entry name" value="Polysacc_deac_1"/>
    <property type="match status" value="1"/>
</dbReference>
<dbReference type="EMBL" id="JACBJI010000004">
    <property type="protein sequence ID" value="NYA71413.1"/>
    <property type="molecule type" value="Genomic_DNA"/>
</dbReference>
<dbReference type="Gene3D" id="3.20.20.370">
    <property type="entry name" value="Glycoside hydrolase/deacetylase"/>
    <property type="match status" value="1"/>
</dbReference>
<evidence type="ECO:0000256" key="1">
    <source>
        <dbReference type="ARBA" id="ARBA00022723"/>
    </source>
</evidence>
<dbReference type="CDD" id="cd10917">
    <property type="entry name" value="CE4_NodB_like_6s_7s"/>
    <property type="match status" value="1"/>
</dbReference>
<keyword evidence="6" id="KW-1185">Reference proteome</keyword>
<dbReference type="SUPFAM" id="SSF88713">
    <property type="entry name" value="Glycoside hydrolase/deacetylase"/>
    <property type="match status" value="1"/>
</dbReference>
<sequence length="259" mass="29181">MMKHRIVNITFITTAITLALLSLFASVSWWFLGLSVVVWMTIVFVGSAWIGSNYHVKAYCSNPSEKQNKIAITFDDGPSEFTPKVLELLEKFDAKAAFFCIGKNIDSHPEILRQTIEKGHIVGNHSYFHGKDFDWKNTAEVISELVQTDGAIKRNTGKIVKLFRPPYGVTNPSIANALKVTKHHVIGWNIRSMDGVSRNENAIYNRIVKQLKPGAIILMHDTSQVTVNVLERLLLTLRDKNFTIVPVDILLGLKAYEED</sequence>
<dbReference type="GO" id="GO:0046872">
    <property type="term" value="F:metal ion binding"/>
    <property type="evidence" value="ECO:0007669"/>
    <property type="project" value="UniProtKB-KW"/>
</dbReference>
<dbReference type="AlphaFoldDB" id="A0A7Y8Y3V3"/>
<keyword evidence="3" id="KW-0472">Membrane</keyword>
<dbReference type="InterPro" id="IPR011330">
    <property type="entry name" value="Glyco_hydro/deAcase_b/a-brl"/>
</dbReference>
<dbReference type="GO" id="GO:0016810">
    <property type="term" value="F:hydrolase activity, acting on carbon-nitrogen (but not peptide) bonds"/>
    <property type="evidence" value="ECO:0007669"/>
    <property type="project" value="InterPro"/>
</dbReference>
<dbReference type="GO" id="GO:0016020">
    <property type="term" value="C:membrane"/>
    <property type="evidence" value="ECO:0007669"/>
    <property type="project" value="TreeGrafter"/>
</dbReference>
<proteinExistence type="predicted"/>
<feature type="domain" description="NodB homology" evidence="4">
    <location>
        <begin position="68"/>
        <end position="245"/>
    </location>
</feature>
<evidence type="ECO:0000259" key="4">
    <source>
        <dbReference type="PROSITE" id="PS51677"/>
    </source>
</evidence>
<protein>
    <submittedName>
        <fullName evidence="5">Polysaccharide deacetylase family protein</fullName>
    </submittedName>
</protein>
<keyword evidence="1" id="KW-0479">Metal-binding</keyword>
<dbReference type="PANTHER" id="PTHR10587:SF133">
    <property type="entry name" value="CHITIN DEACETYLASE 1-RELATED"/>
    <property type="match status" value="1"/>
</dbReference>
<evidence type="ECO:0000313" key="5">
    <source>
        <dbReference type="EMBL" id="NYA71413.1"/>
    </source>
</evidence>
<evidence type="ECO:0000256" key="3">
    <source>
        <dbReference type="SAM" id="Phobius"/>
    </source>
</evidence>
<dbReference type="PROSITE" id="PS51677">
    <property type="entry name" value="NODB"/>
    <property type="match status" value="1"/>
</dbReference>
<dbReference type="Proteomes" id="UP000535020">
    <property type="component" value="Unassembled WGS sequence"/>
</dbReference>
<feature type="transmembrane region" description="Helical" evidence="3">
    <location>
        <begin position="37"/>
        <end position="56"/>
    </location>
</feature>
<gene>
    <name evidence="5" type="ORF">HZF10_10805</name>
</gene>
<organism evidence="5 6">
    <name type="scientific">Flavobacterium agri</name>
    <dbReference type="NCBI Taxonomy" id="2743471"/>
    <lineage>
        <taxon>Bacteria</taxon>
        <taxon>Pseudomonadati</taxon>
        <taxon>Bacteroidota</taxon>
        <taxon>Flavobacteriia</taxon>
        <taxon>Flavobacteriales</taxon>
        <taxon>Flavobacteriaceae</taxon>
        <taxon>Flavobacterium</taxon>
    </lineage>
</organism>
<reference evidence="5 6" key="1">
    <citation type="submission" date="2020-07" db="EMBL/GenBank/DDBJ databases">
        <authorList>
            <person name="Sun Q."/>
        </authorList>
    </citation>
    <scope>NUCLEOTIDE SEQUENCE [LARGE SCALE GENOMIC DNA]</scope>
    <source>
        <strain evidence="5 6">MAH-1</strain>
    </source>
</reference>
<accession>A0A7Y8Y3V3</accession>
<name>A0A7Y8Y3V3_9FLAO</name>
<dbReference type="GO" id="GO:0005975">
    <property type="term" value="P:carbohydrate metabolic process"/>
    <property type="evidence" value="ECO:0007669"/>
    <property type="project" value="InterPro"/>
</dbReference>
<keyword evidence="3" id="KW-0812">Transmembrane</keyword>
<evidence type="ECO:0000313" key="6">
    <source>
        <dbReference type="Proteomes" id="UP000535020"/>
    </source>
</evidence>
<evidence type="ECO:0000256" key="2">
    <source>
        <dbReference type="ARBA" id="ARBA00022801"/>
    </source>
</evidence>